<dbReference type="EMBL" id="CP031040">
    <property type="protein sequence ID" value="QDZ22399.1"/>
    <property type="molecule type" value="Genomic_DNA"/>
</dbReference>
<evidence type="ECO:0000313" key="3">
    <source>
        <dbReference type="Proteomes" id="UP000316726"/>
    </source>
</evidence>
<dbReference type="EMBL" id="CP031036">
    <property type="protein sequence ID" value="QDZ20045.1"/>
    <property type="molecule type" value="Genomic_DNA"/>
</dbReference>
<accession>A0A5B8MK22</accession>
<gene>
    <name evidence="1" type="ORF">A3770_03p25630</name>
    <name evidence="2" type="ORF">A3770_07p49170</name>
</gene>
<dbReference type="OrthoDB" id="574782at2759"/>
<evidence type="ECO:0008006" key="4">
    <source>
        <dbReference type="Google" id="ProtNLM"/>
    </source>
</evidence>
<proteinExistence type="predicted"/>
<evidence type="ECO:0000313" key="1">
    <source>
        <dbReference type="EMBL" id="QDZ20045.1"/>
    </source>
</evidence>
<name>A0A5B8MK22_9CHLO</name>
<dbReference type="AlphaFoldDB" id="A0A5B8MK22"/>
<protein>
    <recommendedName>
        <fullName evidence="4">YtkA-like domain-containing protein</fullName>
    </recommendedName>
</protein>
<keyword evidence="3" id="KW-1185">Reference proteome</keyword>
<organism evidence="1 3">
    <name type="scientific">Chloropicon primus</name>
    <dbReference type="NCBI Taxonomy" id="1764295"/>
    <lineage>
        <taxon>Eukaryota</taxon>
        <taxon>Viridiplantae</taxon>
        <taxon>Chlorophyta</taxon>
        <taxon>Chloropicophyceae</taxon>
        <taxon>Chloropicales</taxon>
        <taxon>Chloropicaceae</taxon>
        <taxon>Chloropicon</taxon>
    </lineage>
</organism>
<sequence length="191" mass="20613">MRGQNRGLRLHSLPQSSSCEAARMARRRIFLSLGGLGVLGNLAGNCRSTWAREEAREVSCDVKVEQLQGGLGPDDVPARLTFALTEKGTGNPILWKDLSSFSSTGSKPHALHVHVYDEDDPDIPGIEVGHVHPEDFGNPSASRDGKYDVEFEFPHPGAYTVELSYLLASSNNGAAKTIRVPVTLASKFEGA</sequence>
<reference evidence="1 3" key="1">
    <citation type="submission" date="2018-07" db="EMBL/GenBank/DDBJ databases">
        <title>The complete nuclear genome of the prasinophyte Chloropicon primus (CCMP1205).</title>
        <authorList>
            <person name="Pombert J.-F."/>
            <person name="Otis C."/>
            <person name="Turmel M."/>
            <person name="Lemieux C."/>
        </authorList>
    </citation>
    <scope>NUCLEOTIDE SEQUENCE [LARGE SCALE GENOMIC DNA]</scope>
    <source>
        <strain evidence="1 3">CCMP1205</strain>
    </source>
</reference>
<dbReference type="Proteomes" id="UP000316726">
    <property type="component" value="Chromosome 7"/>
</dbReference>
<evidence type="ECO:0000313" key="2">
    <source>
        <dbReference type="EMBL" id="QDZ22399.1"/>
    </source>
</evidence>
<dbReference type="Proteomes" id="UP000316726">
    <property type="component" value="Chromosome 3"/>
</dbReference>